<comment type="function">
    <text evidence="4">Flagellin is the subunit protein which polymerizes to form the filaments of bacterial flagella.</text>
</comment>
<dbReference type="KEGG" id="pmes:FX988_03858"/>
<dbReference type="PANTHER" id="PTHR42792:SF2">
    <property type="entry name" value="FLAGELLIN"/>
    <property type="match status" value="1"/>
</dbReference>
<dbReference type="GO" id="GO:0005576">
    <property type="term" value="C:extracellular region"/>
    <property type="evidence" value="ECO:0007669"/>
    <property type="project" value="UniProtKB-SubCell"/>
</dbReference>
<dbReference type="OrthoDB" id="9796789at2"/>
<evidence type="ECO:0000256" key="3">
    <source>
        <dbReference type="ARBA" id="ARBA00023143"/>
    </source>
</evidence>
<comment type="subcellular location">
    <subcellularLocation>
        <location evidence="4">Secreted</location>
    </subcellularLocation>
    <subcellularLocation>
        <location evidence="4">Bacterial flagellum</location>
    </subcellularLocation>
</comment>
<dbReference type="Gene3D" id="1.20.1330.10">
    <property type="entry name" value="f41 fragment of flagellin, N-terminal domain"/>
    <property type="match status" value="2"/>
</dbReference>
<dbReference type="Proteomes" id="UP000464524">
    <property type="component" value="Chromosome"/>
</dbReference>
<evidence type="ECO:0000313" key="7">
    <source>
        <dbReference type="EMBL" id="QHJ13592.1"/>
    </source>
</evidence>
<accession>A0A857JQB2</accession>
<feature type="domain" description="Flagellin N-terminal" evidence="5">
    <location>
        <begin position="4"/>
        <end position="136"/>
    </location>
</feature>
<dbReference type="Gene3D" id="6.10.10.10">
    <property type="entry name" value="Flagellar export chaperone, C-terminal domain"/>
    <property type="match status" value="1"/>
</dbReference>
<dbReference type="InterPro" id="IPR001029">
    <property type="entry name" value="Flagellin_N"/>
</dbReference>
<evidence type="ECO:0000256" key="1">
    <source>
        <dbReference type="ARBA" id="ARBA00005709"/>
    </source>
</evidence>
<keyword evidence="3 4" id="KW-0975">Bacterial flagellum</keyword>
<dbReference type="Pfam" id="PF00700">
    <property type="entry name" value="Flagellin_C"/>
    <property type="match status" value="1"/>
</dbReference>
<evidence type="ECO:0000259" key="5">
    <source>
        <dbReference type="Pfam" id="PF00669"/>
    </source>
</evidence>
<dbReference type="PRINTS" id="PR00207">
    <property type="entry name" value="FLAGELLIN"/>
</dbReference>
<dbReference type="InterPro" id="IPR046358">
    <property type="entry name" value="Flagellin_C"/>
</dbReference>
<dbReference type="RefSeq" id="WP_160181692.1">
    <property type="nucleotide sequence ID" value="NZ_CP047656.1"/>
</dbReference>
<reference evidence="7 8" key="1">
    <citation type="submission" date="2019-12" db="EMBL/GenBank/DDBJ databases">
        <title>Genome sequencing and assembly of endphytes of Porphyra tenera.</title>
        <authorList>
            <person name="Park J.M."/>
            <person name="Shin R."/>
            <person name="Jo S.H."/>
        </authorList>
    </citation>
    <scope>NUCLEOTIDE SEQUENCE [LARGE SCALE GENOMIC DNA]</scope>
    <source>
        <strain evidence="7 8">GPM4</strain>
    </source>
</reference>
<comment type="similarity">
    <text evidence="1 4">Belongs to the bacterial flagellin family.</text>
</comment>
<keyword evidence="8" id="KW-1185">Reference proteome</keyword>
<dbReference type="GO" id="GO:0005198">
    <property type="term" value="F:structural molecule activity"/>
    <property type="evidence" value="ECO:0007669"/>
    <property type="project" value="UniProtKB-UniRule"/>
</dbReference>
<dbReference type="InterPro" id="IPR042187">
    <property type="entry name" value="Flagellin_C_sub2"/>
</dbReference>
<dbReference type="InterPro" id="IPR001492">
    <property type="entry name" value="Flagellin"/>
</dbReference>
<keyword evidence="7" id="KW-0966">Cell projection</keyword>
<keyword evidence="7" id="KW-0969">Cilium</keyword>
<organism evidence="7 8">
    <name type="scientific">Paraglaciecola mesophila</name>
    <dbReference type="NCBI Taxonomy" id="197222"/>
    <lineage>
        <taxon>Bacteria</taxon>
        <taxon>Pseudomonadati</taxon>
        <taxon>Pseudomonadota</taxon>
        <taxon>Gammaproteobacteria</taxon>
        <taxon>Alteromonadales</taxon>
        <taxon>Alteromonadaceae</taxon>
        <taxon>Paraglaciecola</taxon>
    </lineage>
</organism>
<dbReference type="Pfam" id="PF00669">
    <property type="entry name" value="Flagellin_N"/>
    <property type="match status" value="1"/>
</dbReference>
<keyword evidence="2 4" id="KW-0964">Secreted</keyword>
<dbReference type="GO" id="GO:0009288">
    <property type="term" value="C:bacterial-type flagellum"/>
    <property type="evidence" value="ECO:0007669"/>
    <property type="project" value="UniProtKB-SubCell"/>
</dbReference>
<evidence type="ECO:0000256" key="2">
    <source>
        <dbReference type="ARBA" id="ARBA00022525"/>
    </source>
</evidence>
<name>A0A857JQB2_9ALTE</name>
<keyword evidence="7" id="KW-0282">Flagellum</keyword>
<evidence type="ECO:0000313" key="8">
    <source>
        <dbReference type="Proteomes" id="UP000464524"/>
    </source>
</evidence>
<protein>
    <recommendedName>
        <fullName evidence="4">Flagellin</fullName>
    </recommendedName>
</protein>
<dbReference type="PANTHER" id="PTHR42792">
    <property type="entry name" value="FLAGELLIN"/>
    <property type="match status" value="1"/>
</dbReference>
<sequence>MINLNTESNSSLLQQVQQKQESIFEKLASGKKVNSAADGAAAQQIIDRLTTQVEGNRQSVANAYDGVSLTQVAEGGLSGINDDVSRIRELSVQAGNGILSDSDRQAIQAEVSQLQENISQTIEQTEFGGQPLLSNNGNIEFQIGANAGQKIGVATQDIAANLTDVLNVDLSTAQGAEDALVVADEAAEFVGAARADLGATQNQFESAARNLTQSNVNIAAARSRIQDTDYAQATADSAAANILGQASISVQAQANQQQGQVLSLLNG</sequence>
<dbReference type="AlphaFoldDB" id="A0A857JQB2"/>
<feature type="domain" description="Flagellin C-terminal" evidence="6">
    <location>
        <begin position="182"/>
        <end position="265"/>
    </location>
</feature>
<dbReference type="SUPFAM" id="SSF64518">
    <property type="entry name" value="Phase 1 flagellin"/>
    <property type="match status" value="1"/>
</dbReference>
<evidence type="ECO:0000259" key="6">
    <source>
        <dbReference type="Pfam" id="PF00700"/>
    </source>
</evidence>
<gene>
    <name evidence="7" type="ORF">FX988_03858</name>
</gene>
<dbReference type="EMBL" id="CP047656">
    <property type="protein sequence ID" value="QHJ13592.1"/>
    <property type="molecule type" value="Genomic_DNA"/>
</dbReference>
<proteinExistence type="inferred from homology"/>
<evidence type="ECO:0000256" key="4">
    <source>
        <dbReference type="RuleBase" id="RU362073"/>
    </source>
</evidence>